<name>A0A8H4VWM0_9HELO</name>
<comment type="caution">
    <text evidence="1">The sequence shown here is derived from an EMBL/GenBank/DDBJ whole genome shotgun (WGS) entry which is preliminary data.</text>
</comment>
<proteinExistence type="predicted"/>
<evidence type="ECO:0000313" key="2">
    <source>
        <dbReference type="Proteomes" id="UP000566819"/>
    </source>
</evidence>
<accession>A0A8H4VWM0</accession>
<gene>
    <name evidence="1" type="ORF">G7Y89_g12851</name>
</gene>
<dbReference type="Proteomes" id="UP000566819">
    <property type="component" value="Unassembled WGS sequence"/>
</dbReference>
<evidence type="ECO:0000313" key="1">
    <source>
        <dbReference type="EMBL" id="KAF4625316.1"/>
    </source>
</evidence>
<sequence length="305" mass="34732">MHIDTDHDTSQPRIENPKFDEDLPLDLARWTTKYTSSDQKNTDGAQPIMIEWRLGDSSTPAQTFEKNVAELSSLLSLVSANTKFHTPKCFRPKGSGGLDPIQRPLETAICESIIPELGIRFYIARELATAVYYLLCTGWLHKGIRSHNVVLFERRKAGDPVLRTEATVYLLGFEFARPDQLGQKSLNDKENEDLDLYRHPATASTRWGSDGYRIHSYQKQYDIYSLGVVLLEIGLWRTAVYLKNGYRERQRRGKISEETSSTCLQHKAMADLPFQMGQKYTDLVLHCLRGTFSVEQPDSQGASLR</sequence>
<dbReference type="Gene3D" id="1.10.510.10">
    <property type="entry name" value="Transferase(Phosphotransferase) domain 1"/>
    <property type="match status" value="1"/>
</dbReference>
<reference evidence="1 2" key="1">
    <citation type="submission" date="2020-03" db="EMBL/GenBank/DDBJ databases">
        <title>Draft Genome Sequence of Cudoniella acicularis.</title>
        <authorList>
            <person name="Buettner E."/>
            <person name="Kellner H."/>
        </authorList>
    </citation>
    <scope>NUCLEOTIDE SEQUENCE [LARGE SCALE GENOMIC DNA]</scope>
    <source>
        <strain evidence="1 2">DSM 108380</strain>
    </source>
</reference>
<dbReference type="SUPFAM" id="SSF56112">
    <property type="entry name" value="Protein kinase-like (PK-like)"/>
    <property type="match status" value="1"/>
</dbReference>
<dbReference type="OrthoDB" id="1911848at2759"/>
<dbReference type="InterPro" id="IPR011009">
    <property type="entry name" value="Kinase-like_dom_sf"/>
</dbReference>
<dbReference type="AlphaFoldDB" id="A0A8H4VWM0"/>
<keyword evidence="2" id="KW-1185">Reference proteome</keyword>
<organism evidence="1 2">
    <name type="scientific">Cudoniella acicularis</name>
    <dbReference type="NCBI Taxonomy" id="354080"/>
    <lineage>
        <taxon>Eukaryota</taxon>
        <taxon>Fungi</taxon>
        <taxon>Dikarya</taxon>
        <taxon>Ascomycota</taxon>
        <taxon>Pezizomycotina</taxon>
        <taxon>Leotiomycetes</taxon>
        <taxon>Helotiales</taxon>
        <taxon>Tricladiaceae</taxon>
        <taxon>Cudoniella</taxon>
    </lineage>
</organism>
<dbReference type="PANTHER" id="PTHR37542">
    <property type="entry name" value="HELO DOMAIN-CONTAINING PROTEIN-RELATED"/>
    <property type="match status" value="1"/>
</dbReference>
<evidence type="ECO:0008006" key="3">
    <source>
        <dbReference type="Google" id="ProtNLM"/>
    </source>
</evidence>
<protein>
    <recommendedName>
        <fullName evidence="3">Protein kinase domain-containing protein</fullName>
    </recommendedName>
</protein>
<dbReference type="EMBL" id="JAAMPI010001413">
    <property type="protein sequence ID" value="KAF4625316.1"/>
    <property type="molecule type" value="Genomic_DNA"/>
</dbReference>
<dbReference type="PANTHER" id="PTHR37542:SF3">
    <property type="entry name" value="PRION-INHIBITION AND PROPAGATION HELO DOMAIN-CONTAINING PROTEIN"/>
    <property type="match status" value="1"/>
</dbReference>